<dbReference type="SUPFAM" id="SSF53098">
    <property type="entry name" value="Ribonuclease H-like"/>
    <property type="match status" value="1"/>
</dbReference>
<feature type="domain" description="RNase H type-1" evidence="1">
    <location>
        <begin position="2"/>
        <end position="108"/>
    </location>
</feature>
<dbReference type="PANTHER" id="PTHR47723:SF23">
    <property type="entry name" value="REVERSE TRANSCRIPTASE-LIKE PROTEIN"/>
    <property type="match status" value="1"/>
</dbReference>
<accession>A0A1S3Z527</accession>
<dbReference type="OMA" id="ICIHLAN"/>
<proteinExistence type="predicted"/>
<sequence>MAGLGGAFRNSKEDWLVGYHKSCQAFSPIHAELLALLEGLKIAKDMNFLNMEIETDCTEVIKLIYEDNTNYSNIVSECRWLMHQLKIPQLKHNFREGNMAAHLLAKQAAKNLLSSKCLYHVCPPFFVEQEVIKNKHGVCNSVRSISKNVCNYLTTMDNNSALKTSTMPM</sequence>
<dbReference type="InterPro" id="IPR012337">
    <property type="entry name" value="RNaseH-like_sf"/>
</dbReference>
<dbReference type="PANTHER" id="PTHR47723">
    <property type="entry name" value="OS05G0353850 PROTEIN"/>
    <property type="match status" value="1"/>
</dbReference>
<evidence type="ECO:0000259" key="1">
    <source>
        <dbReference type="Pfam" id="PF13456"/>
    </source>
</evidence>
<dbReference type="InterPro" id="IPR002156">
    <property type="entry name" value="RNaseH_domain"/>
</dbReference>
<dbReference type="GO" id="GO:0004523">
    <property type="term" value="F:RNA-DNA hybrid ribonuclease activity"/>
    <property type="evidence" value="ECO:0007669"/>
    <property type="project" value="InterPro"/>
</dbReference>
<evidence type="ECO:0000313" key="2">
    <source>
        <dbReference type="RefSeq" id="XP_016459580.1"/>
    </source>
</evidence>
<dbReference type="AlphaFoldDB" id="A0A1S3Z527"/>
<dbReference type="OrthoDB" id="1215078at2759"/>
<dbReference type="InterPro" id="IPR036397">
    <property type="entry name" value="RNaseH_sf"/>
</dbReference>
<protein>
    <recommendedName>
        <fullName evidence="1">RNase H type-1 domain-containing protein</fullName>
    </recommendedName>
</protein>
<dbReference type="CDD" id="cd06222">
    <property type="entry name" value="RNase_H_like"/>
    <property type="match status" value="1"/>
</dbReference>
<name>A0A1S3Z527_TOBAC</name>
<dbReference type="Gene3D" id="3.30.420.10">
    <property type="entry name" value="Ribonuclease H-like superfamily/Ribonuclease H"/>
    <property type="match status" value="1"/>
</dbReference>
<dbReference type="PaxDb" id="4097-A0A1S3Z527"/>
<dbReference type="InterPro" id="IPR053151">
    <property type="entry name" value="RNase_H-like"/>
</dbReference>
<reference evidence="2" key="1">
    <citation type="submission" date="2025-08" db="UniProtKB">
        <authorList>
            <consortium name="RefSeq"/>
        </authorList>
    </citation>
    <scope>IDENTIFICATION</scope>
</reference>
<organism evidence="2">
    <name type="scientific">Nicotiana tabacum</name>
    <name type="common">Common tobacco</name>
    <dbReference type="NCBI Taxonomy" id="4097"/>
    <lineage>
        <taxon>Eukaryota</taxon>
        <taxon>Viridiplantae</taxon>
        <taxon>Streptophyta</taxon>
        <taxon>Embryophyta</taxon>
        <taxon>Tracheophyta</taxon>
        <taxon>Spermatophyta</taxon>
        <taxon>Magnoliopsida</taxon>
        <taxon>eudicotyledons</taxon>
        <taxon>Gunneridae</taxon>
        <taxon>Pentapetalae</taxon>
        <taxon>asterids</taxon>
        <taxon>lamiids</taxon>
        <taxon>Solanales</taxon>
        <taxon>Solanaceae</taxon>
        <taxon>Nicotianoideae</taxon>
        <taxon>Nicotianeae</taxon>
        <taxon>Nicotiana</taxon>
    </lineage>
</organism>
<dbReference type="InterPro" id="IPR044730">
    <property type="entry name" value="RNase_H-like_dom_plant"/>
</dbReference>
<dbReference type="GO" id="GO:0003676">
    <property type="term" value="F:nucleic acid binding"/>
    <property type="evidence" value="ECO:0007669"/>
    <property type="project" value="InterPro"/>
</dbReference>
<gene>
    <name evidence="2" type="primary">LOC107783123</name>
</gene>
<dbReference type="KEGG" id="nta:107783123"/>
<dbReference type="RefSeq" id="XP_016459580.1">
    <property type="nucleotide sequence ID" value="XM_016604094.1"/>
</dbReference>
<dbReference type="Pfam" id="PF13456">
    <property type="entry name" value="RVT_3"/>
    <property type="match status" value="1"/>
</dbReference>